<dbReference type="EMBL" id="MBFT01000029">
    <property type="protein sequence ID" value="PVU99571.1"/>
    <property type="molecule type" value="Genomic_DNA"/>
</dbReference>
<dbReference type="AlphaFoldDB" id="A0A2T9Z4U5"/>
<organism evidence="1 2">
    <name type="scientific">Furculomyces boomerangus</name>
    <dbReference type="NCBI Taxonomy" id="61424"/>
    <lineage>
        <taxon>Eukaryota</taxon>
        <taxon>Fungi</taxon>
        <taxon>Fungi incertae sedis</taxon>
        <taxon>Zoopagomycota</taxon>
        <taxon>Kickxellomycotina</taxon>
        <taxon>Harpellomycetes</taxon>
        <taxon>Harpellales</taxon>
        <taxon>Harpellaceae</taxon>
        <taxon>Furculomyces</taxon>
    </lineage>
</organism>
<keyword evidence="2" id="KW-1185">Reference proteome</keyword>
<reference evidence="1 2" key="1">
    <citation type="journal article" date="2018" name="MBio">
        <title>Comparative Genomics Reveals the Core Gene Toolbox for the Fungus-Insect Symbiosis.</title>
        <authorList>
            <person name="Wang Y."/>
            <person name="Stata M."/>
            <person name="Wang W."/>
            <person name="Stajich J.E."/>
            <person name="White M.M."/>
            <person name="Moncalvo J.M."/>
        </authorList>
    </citation>
    <scope>NUCLEOTIDE SEQUENCE [LARGE SCALE GENOMIC DNA]</scope>
    <source>
        <strain evidence="1 2">AUS-77-4</strain>
    </source>
</reference>
<protein>
    <submittedName>
        <fullName evidence="1">Uncharacterized protein</fullName>
    </submittedName>
</protein>
<proteinExistence type="predicted"/>
<sequence length="102" mass="12175">MDLSFRSDTQYRFKETEPKFNSFVISAGLEPATVCVLDRRDNHLHQEITYFYQKMPRTNAKARRKQSYLYKKFGLLDREKNNSTLNNFFCSIVLSDFPEYTI</sequence>
<comment type="caution">
    <text evidence="1">The sequence shown here is derived from an EMBL/GenBank/DDBJ whole genome shotgun (WGS) entry which is preliminary data.</text>
</comment>
<evidence type="ECO:0000313" key="2">
    <source>
        <dbReference type="Proteomes" id="UP000245699"/>
    </source>
</evidence>
<accession>A0A2T9Z4U5</accession>
<gene>
    <name evidence="1" type="ORF">BB559_000594</name>
</gene>
<dbReference type="OrthoDB" id="10674479at2759"/>
<name>A0A2T9Z4U5_9FUNG</name>
<evidence type="ECO:0000313" key="1">
    <source>
        <dbReference type="EMBL" id="PVU99571.1"/>
    </source>
</evidence>
<dbReference type="Proteomes" id="UP000245699">
    <property type="component" value="Unassembled WGS sequence"/>
</dbReference>